<dbReference type="OrthoDB" id="809632at2759"/>
<dbReference type="SUPFAM" id="SSF51735">
    <property type="entry name" value="NAD(P)-binding Rossmann-fold domains"/>
    <property type="match status" value="1"/>
</dbReference>
<dbReference type="Proteomes" id="UP000226192">
    <property type="component" value="Unassembled WGS sequence"/>
</dbReference>
<dbReference type="InterPro" id="IPR041694">
    <property type="entry name" value="ADH_N_2"/>
</dbReference>
<dbReference type="Gene3D" id="3.40.50.720">
    <property type="entry name" value="NAD(P)-binding Rossmann-like Domain"/>
    <property type="match status" value="1"/>
</dbReference>
<dbReference type="GO" id="GO:0016628">
    <property type="term" value="F:oxidoreductase activity, acting on the CH-CH group of donors, NAD or NADP as acceptor"/>
    <property type="evidence" value="ECO:0007669"/>
    <property type="project" value="InterPro"/>
</dbReference>
<organism evidence="6 7">
    <name type="scientific">Ophiocordyceps australis</name>
    <dbReference type="NCBI Taxonomy" id="1399860"/>
    <lineage>
        <taxon>Eukaryota</taxon>
        <taxon>Fungi</taxon>
        <taxon>Dikarya</taxon>
        <taxon>Ascomycota</taxon>
        <taxon>Pezizomycotina</taxon>
        <taxon>Sordariomycetes</taxon>
        <taxon>Hypocreomycetidae</taxon>
        <taxon>Hypocreales</taxon>
        <taxon>Ophiocordycipitaceae</taxon>
        <taxon>Ophiocordyceps</taxon>
    </lineage>
</organism>
<dbReference type="InterPro" id="IPR011032">
    <property type="entry name" value="GroES-like_sf"/>
</dbReference>
<comment type="pathway">
    <text evidence="1">Mycotoxin biosynthesis.</text>
</comment>
<dbReference type="FunFam" id="3.40.50.720:FF:000121">
    <property type="entry name" value="Prostaglandin reductase 2"/>
    <property type="match status" value="1"/>
</dbReference>
<evidence type="ECO:0000313" key="6">
    <source>
        <dbReference type="EMBL" id="PHH58848.1"/>
    </source>
</evidence>
<dbReference type="Pfam" id="PF00107">
    <property type="entry name" value="ADH_zinc_N"/>
    <property type="match status" value="1"/>
</dbReference>
<evidence type="ECO:0000313" key="7">
    <source>
        <dbReference type="Proteomes" id="UP000226192"/>
    </source>
</evidence>
<keyword evidence="2" id="KW-0560">Oxidoreductase</keyword>
<dbReference type="STRING" id="1399860.A0A2C5XDR1"/>
<protein>
    <recommendedName>
        <fullName evidence="3">Dehydrogenase FUB6</fullName>
    </recommendedName>
    <alternativeName>
        <fullName evidence="4">Fusaric acid biosynthesis protein 6</fullName>
    </alternativeName>
</protein>
<dbReference type="InterPro" id="IPR020843">
    <property type="entry name" value="ER"/>
</dbReference>
<comment type="caution">
    <text evidence="6">The sequence shown here is derived from an EMBL/GenBank/DDBJ whole genome shotgun (WGS) entry which is preliminary data.</text>
</comment>
<accession>A0A2C5XDR1</accession>
<evidence type="ECO:0000259" key="5">
    <source>
        <dbReference type="SMART" id="SM00829"/>
    </source>
</evidence>
<dbReference type="Gene3D" id="3.90.180.10">
    <property type="entry name" value="Medium-chain alcohol dehydrogenases, catalytic domain"/>
    <property type="match status" value="1"/>
</dbReference>
<evidence type="ECO:0000256" key="4">
    <source>
        <dbReference type="ARBA" id="ARBA00083301"/>
    </source>
</evidence>
<dbReference type="InterPro" id="IPR036291">
    <property type="entry name" value="NAD(P)-bd_dom_sf"/>
</dbReference>
<proteinExistence type="predicted"/>
<evidence type="ECO:0000256" key="1">
    <source>
        <dbReference type="ARBA" id="ARBA00004685"/>
    </source>
</evidence>
<keyword evidence="7" id="KW-1185">Reference proteome</keyword>
<dbReference type="InterPro" id="IPR045010">
    <property type="entry name" value="MDR_fam"/>
</dbReference>
<dbReference type="InterPro" id="IPR013149">
    <property type="entry name" value="ADH-like_C"/>
</dbReference>
<name>A0A2C5XDR1_9HYPO</name>
<dbReference type="EMBL" id="NJET01000285">
    <property type="protein sequence ID" value="PHH58848.1"/>
    <property type="molecule type" value="Genomic_DNA"/>
</dbReference>
<dbReference type="PANTHER" id="PTHR43205:SF42">
    <property type="entry name" value="ALCOHOL DEHYDROGENASE, ZINC-CONTAINING (AFU_ORTHOLOGUE AFUA_7G04530)"/>
    <property type="match status" value="1"/>
</dbReference>
<dbReference type="Pfam" id="PF16884">
    <property type="entry name" value="ADH_N_2"/>
    <property type="match status" value="1"/>
</dbReference>
<evidence type="ECO:0000256" key="2">
    <source>
        <dbReference type="ARBA" id="ARBA00023002"/>
    </source>
</evidence>
<sequence length="348" mass="37715">MAHNTEVVLRERPTGEFVVGKTFEYTKTPMPKAADVKDGQVLIEALYLSLDPAMRGWVSDRRSYLPPVKIGERMRGSVIGRVLVSNSKQAAPGQLVTAHAGWAQYAIVSEGAFEPASNYPPLREPTDMFSNYGLTALTAWVGMAHIGQPEPGNTVVVSGAAGATGSIAGQIAKAKGARVVGICGSDDKCKWLRDELAFDVAINYKASDFKEQLVKATPNFIDVYYDNVGGEILDLCLGRAKEFARFVECGMISTYNSSAPTSLKNLNNVIAMRIKLQGFIVMDHMKLYGQARKEIAQWAADGKIKKKETIVKGGIEVAEKALVDLYKGANTGKLIVEIKNPSEAPSKL</sequence>
<dbReference type="SMART" id="SM00829">
    <property type="entry name" value="PKS_ER"/>
    <property type="match status" value="1"/>
</dbReference>
<dbReference type="PANTHER" id="PTHR43205">
    <property type="entry name" value="PROSTAGLANDIN REDUCTASE"/>
    <property type="match status" value="1"/>
</dbReference>
<dbReference type="AlphaFoldDB" id="A0A2C5XDR1"/>
<evidence type="ECO:0000256" key="3">
    <source>
        <dbReference type="ARBA" id="ARBA00069006"/>
    </source>
</evidence>
<dbReference type="SUPFAM" id="SSF50129">
    <property type="entry name" value="GroES-like"/>
    <property type="match status" value="1"/>
</dbReference>
<feature type="domain" description="Enoyl reductase (ER)" evidence="5">
    <location>
        <begin position="20"/>
        <end position="336"/>
    </location>
</feature>
<gene>
    <name evidence="6" type="ORF">CDD81_4268</name>
</gene>
<dbReference type="CDD" id="cd05288">
    <property type="entry name" value="PGDH"/>
    <property type="match status" value="1"/>
</dbReference>
<reference evidence="6 7" key="1">
    <citation type="submission" date="2017-06" db="EMBL/GenBank/DDBJ databases">
        <title>Ant-infecting Ophiocordyceps genomes reveal a high diversity of potential behavioral manipulation genes and a possible major role for enterotoxins.</title>
        <authorList>
            <person name="De Bekker C."/>
            <person name="Evans H.C."/>
            <person name="Brachmann A."/>
            <person name="Hughes D.P."/>
        </authorList>
    </citation>
    <scope>NUCLEOTIDE SEQUENCE [LARGE SCALE GENOMIC DNA]</scope>
    <source>
        <strain evidence="6 7">Map64</strain>
    </source>
</reference>